<dbReference type="AlphaFoldDB" id="A0AAQ4EW24"/>
<proteinExistence type="predicted"/>
<evidence type="ECO:0000256" key="1">
    <source>
        <dbReference type="SAM" id="MobiDB-lite"/>
    </source>
</evidence>
<sequence>MLPIAAVVLAVAVFLLSAGTLTWLYFRQIRQMTCAYHKGSYKPCKTEELVLGRPVRLLSGSTKAAASDETDTKDVEAGGETTAGSGVVLLSVTPRKPEAESSQHKSATQFDQSKSAADGYSPGSYPVTSTTADTASACPSTIPRTQRANAARELIYNSSPEAGATQDHHQPLVTSCAGVPRCQTTCLNEKTTNDTVCTKTDVVRHVESENDSEEQSPSPMLWDYAGFRWPGKNREDVFTMDEYGHTDSDYSGTNDYEEDSDCHSSTSGVHHCLRKTQRSYSCYSFAEHCPEQLQNHRCVQLVPPECTMLHCGAASSGSLLVSDEDEADQAFFGKAQHDETYRQYLESIILKRKARMYYGQYAYYPQS</sequence>
<feature type="compositionally biased region" description="Polar residues" evidence="1">
    <location>
        <begin position="126"/>
        <end position="142"/>
    </location>
</feature>
<organism evidence="2 3">
    <name type="scientific">Amblyomma americanum</name>
    <name type="common">Lone star tick</name>
    <dbReference type="NCBI Taxonomy" id="6943"/>
    <lineage>
        <taxon>Eukaryota</taxon>
        <taxon>Metazoa</taxon>
        <taxon>Ecdysozoa</taxon>
        <taxon>Arthropoda</taxon>
        <taxon>Chelicerata</taxon>
        <taxon>Arachnida</taxon>
        <taxon>Acari</taxon>
        <taxon>Parasitiformes</taxon>
        <taxon>Ixodida</taxon>
        <taxon>Ixodoidea</taxon>
        <taxon>Ixodidae</taxon>
        <taxon>Amblyomminae</taxon>
        <taxon>Amblyomma</taxon>
    </lineage>
</organism>
<dbReference type="Proteomes" id="UP001321473">
    <property type="component" value="Unassembled WGS sequence"/>
</dbReference>
<keyword evidence="3" id="KW-1185">Reference proteome</keyword>
<comment type="caution">
    <text evidence="2">The sequence shown here is derived from an EMBL/GenBank/DDBJ whole genome shotgun (WGS) entry which is preliminary data.</text>
</comment>
<evidence type="ECO:0000313" key="3">
    <source>
        <dbReference type="Proteomes" id="UP001321473"/>
    </source>
</evidence>
<protein>
    <submittedName>
        <fullName evidence="2">Uncharacterized protein</fullName>
    </submittedName>
</protein>
<accession>A0AAQ4EW24</accession>
<feature type="compositionally biased region" description="Polar residues" evidence="1">
    <location>
        <begin position="104"/>
        <end position="115"/>
    </location>
</feature>
<reference evidence="2 3" key="1">
    <citation type="journal article" date="2023" name="Arcadia Sci">
        <title>De novo assembly of a long-read Amblyomma americanum tick genome.</title>
        <authorList>
            <person name="Chou S."/>
            <person name="Poskanzer K.E."/>
            <person name="Rollins M."/>
            <person name="Thuy-Boun P.S."/>
        </authorList>
    </citation>
    <scope>NUCLEOTIDE SEQUENCE [LARGE SCALE GENOMIC DNA]</scope>
    <source>
        <strain evidence="2">F_SG_1</strain>
        <tissue evidence="2">Salivary glands</tissue>
    </source>
</reference>
<feature type="region of interest" description="Disordered" evidence="1">
    <location>
        <begin position="61"/>
        <end position="142"/>
    </location>
</feature>
<dbReference type="EMBL" id="JARKHS020010214">
    <property type="protein sequence ID" value="KAK8779056.1"/>
    <property type="molecule type" value="Genomic_DNA"/>
</dbReference>
<gene>
    <name evidence="2" type="ORF">V5799_019599</name>
</gene>
<evidence type="ECO:0000313" key="2">
    <source>
        <dbReference type="EMBL" id="KAK8779056.1"/>
    </source>
</evidence>
<name>A0AAQ4EW24_AMBAM</name>